<evidence type="ECO:0000256" key="2">
    <source>
        <dbReference type="ARBA" id="ARBA00011233"/>
    </source>
</evidence>
<dbReference type="OrthoDB" id="5293374at2"/>
<evidence type="ECO:0000256" key="8">
    <source>
        <dbReference type="ARBA" id="ARBA00023114"/>
    </source>
</evidence>
<evidence type="ECO:0000256" key="4">
    <source>
        <dbReference type="ARBA" id="ARBA00022452"/>
    </source>
</evidence>
<protein>
    <submittedName>
        <fullName evidence="13">Porin</fullName>
    </submittedName>
</protein>
<dbReference type="KEGG" id="har:HEAR3090"/>
<evidence type="ECO:0000256" key="5">
    <source>
        <dbReference type="ARBA" id="ARBA00022692"/>
    </source>
</evidence>
<comment type="subcellular location">
    <subcellularLocation>
        <location evidence="1">Cell outer membrane</location>
        <topology evidence="1">Multi-pass membrane protein</topology>
    </subcellularLocation>
</comment>
<dbReference type="CDD" id="cd00342">
    <property type="entry name" value="gram_neg_porins"/>
    <property type="match status" value="1"/>
</dbReference>
<dbReference type="SUPFAM" id="SSF56935">
    <property type="entry name" value="Porins"/>
    <property type="match status" value="1"/>
</dbReference>
<evidence type="ECO:0000256" key="9">
    <source>
        <dbReference type="ARBA" id="ARBA00023136"/>
    </source>
</evidence>
<evidence type="ECO:0000256" key="6">
    <source>
        <dbReference type="ARBA" id="ARBA00022729"/>
    </source>
</evidence>
<feature type="signal peptide" evidence="11">
    <location>
        <begin position="1"/>
        <end position="28"/>
    </location>
</feature>
<dbReference type="GO" id="GO:0046930">
    <property type="term" value="C:pore complex"/>
    <property type="evidence" value="ECO:0007669"/>
    <property type="project" value="UniProtKB-KW"/>
</dbReference>
<keyword evidence="6 11" id="KW-0732">Signal</keyword>
<keyword evidence="14" id="KW-1185">Reference proteome</keyword>
<dbReference type="STRING" id="204773.HEAR3090"/>
<gene>
    <name evidence="13" type="ordered locus">HEAR3090</name>
</gene>
<dbReference type="PANTHER" id="PTHR34501:SF9">
    <property type="entry name" value="MAJOR OUTER MEMBRANE PROTEIN P.IA"/>
    <property type="match status" value="1"/>
</dbReference>
<keyword evidence="8" id="KW-0626">Porin</keyword>
<keyword evidence="5" id="KW-0812">Transmembrane</keyword>
<dbReference type="Proteomes" id="UP000006697">
    <property type="component" value="Chromosome"/>
</dbReference>
<dbReference type="PANTHER" id="PTHR34501">
    <property type="entry name" value="PROTEIN YDDL-RELATED"/>
    <property type="match status" value="1"/>
</dbReference>
<dbReference type="GO" id="GO:0006811">
    <property type="term" value="P:monoatomic ion transport"/>
    <property type="evidence" value="ECO:0007669"/>
    <property type="project" value="UniProtKB-KW"/>
</dbReference>
<evidence type="ECO:0000256" key="10">
    <source>
        <dbReference type="ARBA" id="ARBA00023237"/>
    </source>
</evidence>
<feature type="domain" description="Porin" evidence="12">
    <location>
        <begin position="16"/>
        <end position="379"/>
    </location>
</feature>
<dbReference type="InterPro" id="IPR023614">
    <property type="entry name" value="Porin_dom_sf"/>
</dbReference>
<evidence type="ECO:0000256" key="1">
    <source>
        <dbReference type="ARBA" id="ARBA00004571"/>
    </source>
</evidence>
<dbReference type="GO" id="GO:0015288">
    <property type="term" value="F:porin activity"/>
    <property type="evidence" value="ECO:0007669"/>
    <property type="project" value="UniProtKB-KW"/>
</dbReference>
<dbReference type="InterPro" id="IPR033900">
    <property type="entry name" value="Gram_neg_porin_domain"/>
</dbReference>
<evidence type="ECO:0000313" key="14">
    <source>
        <dbReference type="Proteomes" id="UP000006697"/>
    </source>
</evidence>
<evidence type="ECO:0000259" key="12">
    <source>
        <dbReference type="Pfam" id="PF13609"/>
    </source>
</evidence>
<dbReference type="InterPro" id="IPR050298">
    <property type="entry name" value="Gram-neg_bact_OMP"/>
</dbReference>
<name>A4G9L2_HERAR</name>
<reference evidence="13 14" key="1">
    <citation type="journal article" date="2007" name="PLoS Genet.">
        <title>A tale of two oxidation states: bacterial colonization of arsenic-rich environments.</title>
        <authorList>
            <person name="Muller D."/>
            <person name="Medigue C."/>
            <person name="Koechler S."/>
            <person name="Barbe V."/>
            <person name="Barakat M."/>
            <person name="Talla E."/>
            <person name="Bonnefoy V."/>
            <person name="Krin E."/>
            <person name="Arsene-Ploetze F."/>
            <person name="Carapito C."/>
            <person name="Chandler M."/>
            <person name="Cournoyer B."/>
            <person name="Cruveiller S."/>
            <person name="Dossat C."/>
            <person name="Duval S."/>
            <person name="Heymann M."/>
            <person name="Leize E."/>
            <person name="Lieutaud A."/>
            <person name="Lievremont D."/>
            <person name="Makita Y."/>
            <person name="Mangenot S."/>
            <person name="Nitschke W."/>
            <person name="Ortet P."/>
            <person name="Perdrial N."/>
            <person name="Schoepp B."/>
            <person name="Siguier N."/>
            <person name="Simeonova D.D."/>
            <person name="Rouy Z."/>
            <person name="Segurens B."/>
            <person name="Turlin E."/>
            <person name="Vallenet D."/>
            <person name="Van Dorsselaer A."/>
            <person name="Weiss S."/>
            <person name="Weissenbach J."/>
            <person name="Lett M.C."/>
            <person name="Danchin A."/>
            <person name="Bertin P.N."/>
        </authorList>
    </citation>
    <scope>NUCLEOTIDE SEQUENCE [LARGE SCALE GENOMIC DNA]</scope>
    <source>
        <strain evidence="14">ULPAs1</strain>
    </source>
</reference>
<evidence type="ECO:0000256" key="3">
    <source>
        <dbReference type="ARBA" id="ARBA00022448"/>
    </source>
</evidence>
<sequence length="394" mass="41877">MSKKLAVHHVVASALVLAASAFSLNALAQSSVQFVGTVDAFAGSLKNSGDAGSKSVVNSSGMETSWWGVKGTENLGGGLQAQFALSSFFRPDTGAQGRFDSDTMFSRDAHVGLSGSFGRVSVGRDLAPNFIPTLTFSPFGGSFAFSPLELHTQTPSGSYRGQVWSPTVAGDTGWSNEIMYVMPKLGGFTTSLFFQFGEQAGKPGKNNYGANTMYEQGPLSFGAYFQSVKVNNPLDSVTSGDSRVFTFTPYNQATGATYTLAASRNDTWFVGGAYDLQFMKLFGTLNYSTNRLIGIANDSQYDLKSNTVQLGTSVPVGKGSVLFSWARTNVKADGDFSAVLGGAGGKSSIIRNTASLGYDYFLSKRTDVYSVVSYDKLTDQSTGISLGVGIRQRF</sequence>
<keyword evidence="9" id="KW-0472">Membrane</keyword>
<keyword evidence="7" id="KW-0406">Ion transport</keyword>
<organism evidence="13 14">
    <name type="scientific">Herminiimonas arsenicoxydans</name>
    <dbReference type="NCBI Taxonomy" id="204773"/>
    <lineage>
        <taxon>Bacteria</taxon>
        <taxon>Pseudomonadati</taxon>
        <taxon>Pseudomonadota</taxon>
        <taxon>Betaproteobacteria</taxon>
        <taxon>Burkholderiales</taxon>
        <taxon>Oxalobacteraceae</taxon>
        <taxon>Herminiimonas</taxon>
    </lineage>
</organism>
<evidence type="ECO:0000313" key="13">
    <source>
        <dbReference type="EMBL" id="CAL63199.1"/>
    </source>
</evidence>
<keyword evidence="10" id="KW-0998">Cell outer membrane</keyword>
<dbReference type="EMBL" id="CU207211">
    <property type="protein sequence ID" value="CAL63199.1"/>
    <property type="molecule type" value="Genomic_DNA"/>
</dbReference>
<evidence type="ECO:0000256" key="11">
    <source>
        <dbReference type="SAM" id="SignalP"/>
    </source>
</evidence>
<feature type="chain" id="PRO_5002669248" evidence="11">
    <location>
        <begin position="29"/>
        <end position="394"/>
    </location>
</feature>
<proteinExistence type="predicted"/>
<keyword evidence="4" id="KW-1134">Transmembrane beta strand</keyword>
<dbReference type="AlphaFoldDB" id="A4G9L2"/>
<keyword evidence="3" id="KW-0813">Transport</keyword>
<dbReference type="Pfam" id="PF13609">
    <property type="entry name" value="Porin_4"/>
    <property type="match status" value="1"/>
</dbReference>
<accession>A4G9L2</accession>
<dbReference type="GO" id="GO:0009279">
    <property type="term" value="C:cell outer membrane"/>
    <property type="evidence" value="ECO:0007669"/>
    <property type="project" value="UniProtKB-SubCell"/>
</dbReference>
<dbReference type="HOGENOM" id="CLU_038238_1_0_4"/>
<comment type="subunit">
    <text evidence="2">Homotrimer.</text>
</comment>
<dbReference type="eggNOG" id="COG3203">
    <property type="taxonomic scope" value="Bacteria"/>
</dbReference>
<dbReference type="Gene3D" id="2.40.160.10">
    <property type="entry name" value="Porin"/>
    <property type="match status" value="1"/>
</dbReference>
<evidence type="ECO:0000256" key="7">
    <source>
        <dbReference type="ARBA" id="ARBA00023065"/>
    </source>
</evidence>